<organism evidence="1 2">
    <name type="scientific">Parafilimonas terrae</name>
    <dbReference type="NCBI Taxonomy" id="1465490"/>
    <lineage>
        <taxon>Bacteria</taxon>
        <taxon>Pseudomonadati</taxon>
        <taxon>Bacteroidota</taxon>
        <taxon>Chitinophagia</taxon>
        <taxon>Chitinophagales</taxon>
        <taxon>Chitinophagaceae</taxon>
        <taxon>Parafilimonas</taxon>
    </lineage>
</organism>
<dbReference type="AlphaFoldDB" id="A0A1I5UUV8"/>
<dbReference type="InterPro" id="IPR025631">
    <property type="entry name" value="Porin_10"/>
</dbReference>
<accession>A0A1I5UUV8</accession>
<evidence type="ECO:0000313" key="2">
    <source>
        <dbReference type="Proteomes" id="UP000199031"/>
    </source>
</evidence>
<keyword evidence="2" id="KW-1185">Reference proteome</keyword>
<dbReference type="EMBL" id="FOXQ01000004">
    <property type="protein sequence ID" value="SFP98989.1"/>
    <property type="molecule type" value="Genomic_DNA"/>
</dbReference>
<dbReference type="Proteomes" id="UP000199031">
    <property type="component" value="Unassembled WGS sequence"/>
</dbReference>
<dbReference type="STRING" id="1465490.SAMN05444277_10450"/>
<protein>
    <submittedName>
        <fullName evidence="1">Putative porin</fullName>
    </submittedName>
</protein>
<name>A0A1I5UUV8_9BACT</name>
<sequence length="663" mass="76377">MAYTQVTRDTSNYEYDSQGRITGKKDTTNQTLQHRDKYEDSITISFHYWDSTRNNKIDSSIDDFYTRFPVSWKYYDMGNFGSAAKSYVFQPLMRPGFDAGFHAYDVYMYTPENTRFFQTTRPYSETAYLLGSRAEQMINLFHTQNRKSNFNIGLDFRVINSPGTYRNQSTNISNTRVNTFFQTSNKRYTNNIIFIANKILSSENGGIQPNQNVDSLFMNNPTSALTKLGSALLTTRSIFGVTVGIGTQYNDLTFVLRHSYDFGQKDSIVTDSSTIKLFYPRLRFQHTLQYSNKRYEYHDNALEPSDYSNFMQYTVFPFTTDSLKFNDSWQTLTNDLAIISYPQKNNLNQFLKLNAGYENIKGQTYLATQYNNIYTAAEYRNRTRNQLYDIEAAGKLYVTGYYAGDYSAYISFMRSLKKNIGSIQVGFQNVNRTPSFIMSEYNTYASGDRYSLSSFPSYPGESFKKENITRIFAVVNVPPAALQLTGDYYLVTNLAYFSGLYTPAQASSVFNVLNIGAYKKIKVAKHLNWYLQGNVQQIAGNAPVNVPLVLGRTRFAFEGNFFKNLFLSTGFEVRYNTPYKADDYSPLNGQFVYQDTSTITNRPDVDIYLNMRIKGFKGFVRLENLNTVDFANGFAFTKYNYSAPGYPERGLWLRIGIWWSFVN</sequence>
<proteinExistence type="predicted"/>
<gene>
    <name evidence="1" type="ORF">SAMN05444277_10450</name>
</gene>
<reference evidence="1 2" key="1">
    <citation type="submission" date="2016-10" db="EMBL/GenBank/DDBJ databases">
        <authorList>
            <person name="de Groot N.N."/>
        </authorList>
    </citation>
    <scope>NUCLEOTIDE SEQUENCE [LARGE SCALE GENOMIC DNA]</scope>
    <source>
        <strain evidence="1 2">DSM 28286</strain>
    </source>
</reference>
<evidence type="ECO:0000313" key="1">
    <source>
        <dbReference type="EMBL" id="SFP98989.1"/>
    </source>
</evidence>
<dbReference type="Pfam" id="PF14121">
    <property type="entry name" value="Porin_10"/>
    <property type="match status" value="1"/>
</dbReference>